<feature type="coiled-coil region" evidence="1">
    <location>
        <begin position="312"/>
        <end position="339"/>
    </location>
</feature>
<dbReference type="Proteomes" id="UP000242180">
    <property type="component" value="Unassembled WGS sequence"/>
</dbReference>
<evidence type="ECO:0000259" key="3">
    <source>
        <dbReference type="Pfam" id="PF12814"/>
    </source>
</evidence>
<dbReference type="EMBL" id="MCGN01000009">
    <property type="protein sequence ID" value="ORY93587.1"/>
    <property type="molecule type" value="Genomic_DNA"/>
</dbReference>
<feature type="compositionally biased region" description="Low complexity" evidence="2">
    <location>
        <begin position="171"/>
        <end position="188"/>
    </location>
</feature>
<gene>
    <name evidence="4" type="ORF">BCR43DRAFT_566116</name>
</gene>
<dbReference type="PANTHER" id="PTHR28190:SF2">
    <property type="entry name" value="MIGRATION PROTEIN, PUTATIVE (AFU_ORTHOLOGUE AFUA_2G07730)-RELATED"/>
    <property type="match status" value="1"/>
</dbReference>
<dbReference type="GO" id="GO:0005739">
    <property type="term" value="C:mitochondrion"/>
    <property type="evidence" value="ECO:0007669"/>
    <property type="project" value="TreeGrafter"/>
</dbReference>
<proteinExistence type="predicted"/>
<dbReference type="STRING" id="13706.A0A1X2H5C0"/>
<feature type="coiled-coil region" evidence="1">
    <location>
        <begin position="224"/>
        <end position="258"/>
    </location>
</feature>
<dbReference type="InterPro" id="IPR053005">
    <property type="entry name" value="Nuclear_Pos-Cytoskel_Interact"/>
</dbReference>
<feature type="domain" description="Pleckstrin homology" evidence="3">
    <location>
        <begin position="337"/>
        <end position="448"/>
    </location>
</feature>
<dbReference type="Pfam" id="PF12814">
    <property type="entry name" value="Mcp5_PH"/>
    <property type="match status" value="1"/>
</dbReference>
<reference evidence="4 5" key="1">
    <citation type="submission" date="2016-07" db="EMBL/GenBank/DDBJ databases">
        <title>Pervasive Adenine N6-methylation of Active Genes in Fungi.</title>
        <authorList>
            <consortium name="DOE Joint Genome Institute"/>
            <person name="Mondo S.J."/>
            <person name="Dannebaum R.O."/>
            <person name="Kuo R.C."/>
            <person name="Labutti K."/>
            <person name="Haridas S."/>
            <person name="Kuo A."/>
            <person name="Salamov A."/>
            <person name="Ahrendt S.R."/>
            <person name="Lipzen A."/>
            <person name="Sullivan W."/>
            <person name="Andreopoulos W.B."/>
            <person name="Clum A."/>
            <person name="Lindquist E."/>
            <person name="Daum C."/>
            <person name="Ramamoorthy G.K."/>
            <person name="Gryganskyi A."/>
            <person name="Culley D."/>
            <person name="Magnuson J.K."/>
            <person name="James T.Y."/>
            <person name="O'Malley M.A."/>
            <person name="Stajich J.E."/>
            <person name="Spatafora J.W."/>
            <person name="Visel A."/>
            <person name="Grigoriev I.V."/>
        </authorList>
    </citation>
    <scope>NUCLEOTIDE SEQUENCE [LARGE SCALE GENOMIC DNA]</scope>
    <source>
        <strain evidence="4 5">NRRL 2496</strain>
    </source>
</reference>
<dbReference type="GO" id="GO:0015631">
    <property type="term" value="F:tubulin binding"/>
    <property type="evidence" value="ECO:0007669"/>
    <property type="project" value="TreeGrafter"/>
</dbReference>
<dbReference type="GO" id="GO:0000226">
    <property type="term" value="P:microtubule cytoskeleton organization"/>
    <property type="evidence" value="ECO:0007669"/>
    <property type="project" value="TreeGrafter"/>
</dbReference>
<evidence type="ECO:0000313" key="5">
    <source>
        <dbReference type="Proteomes" id="UP000242180"/>
    </source>
</evidence>
<accession>A0A1X2H5C0</accession>
<dbReference type="GO" id="GO:0005543">
    <property type="term" value="F:phospholipid binding"/>
    <property type="evidence" value="ECO:0007669"/>
    <property type="project" value="InterPro"/>
</dbReference>
<sequence length="486" mass="55665">MTHAYVGECSHKVHDAPTFSSTAEHSATTLSDPDFTSAAVLNLINGTLLNDVRCLKAELMEKEARIEQLEGTHRVLKRRAERQDRLNDENWSLEVTRQELEARLRQAEKVNRRLAHNNERQQKELQALVNLTEEREMETLEKCDRLEQQVHALKDEKRQVRVRPYSSSAMPAPSRTLSPPALAASSPPIGRDHLSAPSFNTKKKPITPSPSSLTDEDNPLLHVVRDLRIALEKERAEKVEVQRLLSESQDRVEQQQHELSCSSIIVCQTPELSNLPVDASTQCDKDMFLSQALLASPVSQHLPSPRPVHQREMLLSMDMEDCELEKEEYEDERKKAIDAVTHTMIGDWMTKTTRRYVVNKTGISQYKRHRRYCWIHPYTRTLYWSAIQPDVDHHEAKAKQAFIQDIWSVPAGPQALGLLIRTPARDIHLMAPTMEIHDRWLMALCYLIGGGLLKRRQPNYTFMVNGESRLGRGSSVPKHHCRNQST</sequence>
<dbReference type="OrthoDB" id="2149224at2759"/>
<feature type="region of interest" description="Disordered" evidence="2">
    <location>
        <begin position="161"/>
        <end position="217"/>
    </location>
</feature>
<name>A0A1X2H5C0_SYNRA</name>
<dbReference type="GO" id="GO:0005938">
    <property type="term" value="C:cell cortex"/>
    <property type="evidence" value="ECO:0007669"/>
    <property type="project" value="InterPro"/>
</dbReference>
<dbReference type="PANTHER" id="PTHR28190">
    <property type="entry name" value="NUCLEAR MIGRATION PROTEIN NUM1"/>
    <property type="match status" value="1"/>
</dbReference>
<protein>
    <submittedName>
        <fullName evidence="4">Meiotic cell cortex C-terminal pleckstrin homology-domain-containing protein</fullName>
    </submittedName>
</protein>
<dbReference type="InParanoid" id="A0A1X2H5C0"/>
<keyword evidence="5" id="KW-1185">Reference proteome</keyword>
<organism evidence="4 5">
    <name type="scientific">Syncephalastrum racemosum</name>
    <name type="common">Filamentous fungus</name>
    <dbReference type="NCBI Taxonomy" id="13706"/>
    <lineage>
        <taxon>Eukaryota</taxon>
        <taxon>Fungi</taxon>
        <taxon>Fungi incertae sedis</taxon>
        <taxon>Mucoromycota</taxon>
        <taxon>Mucoromycotina</taxon>
        <taxon>Mucoromycetes</taxon>
        <taxon>Mucorales</taxon>
        <taxon>Syncephalastraceae</taxon>
        <taxon>Syncephalastrum</taxon>
    </lineage>
</organism>
<keyword evidence="1" id="KW-0175">Coiled coil</keyword>
<dbReference type="AlphaFoldDB" id="A0A1X2H5C0"/>
<comment type="caution">
    <text evidence="4">The sequence shown here is derived from an EMBL/GenBank/DDBJ whole genome shotgun (WGS) entry which is preliminary data.</text>
</comment>
<dbReference type="GO" id="GO:0032065">
    <property type="term" value="P:maintenance of protein location in cell cortex"/>
    <property type="evidence" value="ECO:0007669"/>
    <property type="project" value="InterPro"/>
</dbReference>
<dbReference type="SUPFAM" id="SSF50729">
    <property type="entry name" value="PH domain-like"/>
    <property type="match status" value="1"/>
</dbReference>
<evidence type="ECO:0000256" key="1">
    <source>
        <dbReference type="SAM" id="Coils"/>
    </source>
</evidence>
<dbReference type="InterPro" id="IPR024774">
    <property type="entry name" value="PH_dom-Mcp5-type"/>
</dbReference>
<evidence type="ECO:0000256" key="2">
    <source>
        <dbReference type="SAM" id="MobiDB-lite"/>
    </source>
</evidence>
<evidence type="ECO:0000313" key="4">
    <source>
        <dbReference type="EMBL" id="ORY93587.1"/>
    </source>
</evidence>